<proteinExistence type="predicted"/>
<dbReference type="AlphaFoldDB" id="A0A8H7Z7E6"/>
<evidence type="ECO:0000313" key="2">
    <source>
        <dbReference type="Proteomes" id="UP000670092"/>
    </source>
</evidence>
<reference evidence="1 2" key="1">
    <citation type="submission" date="2021-01" db="EMBL/GenBank/DDBJ databases">
        <title>Chromosome-level genome assembly of a human fungal pathogen reveals clustering of transcriptionally co-regulated genes.</title>
        <authorList>
            <person name="Voorhies M."/>
            <person name="Cohen S."/>
            <person name="Shea T.P."/>
            <person name="Petrus S."/>
            <person name="Munoz J.F."/>
            <person name="Poplawski S."/>
            <person name="Goldman W.E."/>
            <person name="Michael T."/>
            <person name="Cuomo C.A."/>
            <person name="Sil A."/>
            <person name="Beyhan S."/>
        </authorList>
    </citation>
    <scope>NUCLEOTIDE SEQUENCE [LARGE SCALE GENOMIC DNA]</scope>
    <source>
        <strain evidence="1 2">G184AR</strain>
    </source>
</reference>
<accession>A0A8H7Z7E6</accession>
<evidence type="ECO:0000313" key="1">
    <source>
        <dbReference type="EMBL" id="KAG5303518.1"/>
    </source>
</evidence>
<sequence length="139" mass="16372">MFERFQNYMKTWLAPLSQDEPGNVKIFVPNLHRTIAYNRNHKIHSPYLLLANIYIQKFSSSFTKIKIWSPPFSQGANSASRVNWILSPWAAECWDSLWKKRWPKLEQTVRRTALVKRLSGISHIFPISIDKRKPFGSRI</sequence>
<name>A0A8H7Z7E6_AJECA</name>
<protein>
    <submittedName>
        <fullName evidence="1">Oxidoreductase</fullName>
    </submittedName>
</protein>
<organism evidence="1 2">
    <name type="scientific">Ajellomyces capsulatus</name>
    <name type="common">Darling's disease fungus</name>
    <name type="synonym">Histoplasma capsulatum</name>
    <dbReference type="NCBI Taxonomy" id="5037"/>
    <lineage>
        <taxon>Eukaryota</taxon>
        <taxon>Fungi</taxon>
        <taxon>Dikarya</taxon>
        <taxon>Ascomycota</taxon>
        <taxon>Pezizomycotina</taxon>
        <taxon>Eurotiomycetes</taxon>
        <taxon>Eurotiomycetidae</taxon>
        <taxon>Onygenales</taxon>
        <taxon>Ajellomycetaceae</taxon>
        <taxon>Histoplasma</taxon>
    </lineage>
</organism>
<dbReference type="EMBL" id="JAEVHI010000001">
    <property type="protein sequence ID" value="KAG5303518.1"/>
    <property type="molecule type" value="Genomic_DNA"/>
</dbReference>
<comment type="caution">
    <text evidence="1">The sequence shown here is derived from an EMBL/GenBank/DDBJ whole genome shotgun (WGS) entry which is preliminary data.</text>
</comment>
<dbReference type="VEuPathDB" id="FungiDB:I7I52_01536"/>
<gene>
    <name evidence="1" type="ORF">I7I52_01536</name>
</gene>
<dbReference type="Proteomes" id="UP000670092">
    <property type="component" value="Unassembled WGS sequence"/>
</dbReference>
<dbReference type="OrthoDB" id="3176171at2759"/>